<name>A0A6G0ZKM9_APHCR</name>
<reference evidence="2 3" key="1">
    <citation type="submission" date="2019-08" db="EMBL/GenBank/DDBJ databases">
        <title>Whole genome of Aphis craccivora.</title>
        <authorList>
            <person name="Voronova N.V."/>
            <person name="Shulinski R.S."/>
            <person name="Bandarenka Y.V."/>
            <person name="Zhorov D.G."/>
            <person name="Warner D."/>
        </authorList>
    </citation>
    <scope>NUCLEOTIDE SEQUENCE [LARGE SCALE GENOMIC DNA]</scope>
    <source>
        <strain evidence="2">180601</strain>
        <tissue evidence="2">Whole Body</tissue>
    </source>
</reference>
<keyword evidence="1" id="KW-1133">Transmembrane helix</keyword>
<evidence type="ECO:0000256" key="1">
    <source>
        <dbReference type="SAM" id="Phobius"/>
    </source>
</evidence>
<keyword evidence="1" id="KW-0472">Membrane</keyword>
<sequence>MCTPIQLNDSNAEQHSALRCSSVRLDDPRLIKLCALTVDCILFTCGIFLVDVLLFLPYDKTDKSVLGGSRYSKIM</sequence>
<organism evidence="2 3">
    <name type="scientific">Aphis craccivora</name>
    <name type="common">Cowpea aphid</name>
    <dbReference type="NCBI Taxonomy" id="307492"/>
    <lineage>
        <taxon>Eukaryota</taxon>
        <taxon>Metazoa</taxon>
        <taxon>Ecdysozoa</taxon>
        <taxon>Arthropoda</taxon>
        <taxon>Hexapoda</taxon>
        <taxon>Insecta</taxon>
        <taxon>Pterygota</taxon>
        <taxon>Neoptera</taxon>
        <taxon>Paraneoptera</taxon>
        <taxon>Hemiptera</taxon>
        <taxon>Sternorrhyncha</taxon>
        <taxon>Aphidomorpha</taxon>
        <taxon>Aphidoidea</taxon>
        <taxon>Aphididae</taxon>
        <taxon>Aphidini</taxon>
        <taxon>Aphis</taxon>
        <taxon>Aphis</taxon>
    </lineage>
</organism>
<protein>
    <submittedName>
        <fullName evidence="2">Uncharacterized protein</fullName>
    </submittedName>
</protein>
<dbReference type="EMBL" id="VUJU01000276">
    <property type="protein sequence ID" value="KAF0771595.1"/>
    <property type="molecule type" value="Genomic_DNA"/>
</dbReference>
<accession>A0A6G0ZKM9</accession>
<dbReference type="Proteomes" id="UP000478052">
    <property type="component" value="Unassembled WGS sequence"/>
</dbReference>
<comment type="caution">
    <text evidence="2">The sequence shown here is derived from an EMBL/GenBank/DDBJ whole genome shotgun (WGS) entry which is preliminary data.</text>
</comment>
<dbReference type="AlphaFoldDB" id="A0A6G0ZKM9"/>
<evidence type="ECO:0000313" key="2">
    <source>
        <dbReference type="EMBL" id="KAF0771595.1"/>
    </source>
</evidence>
<keyword evidence="3" id="KW-1185">Reference proteome</keyword>
<evidence type="ECO:0000313" key="3">
    <source>
        <dbReference type="Proteomes" id="UP000478052"/>
    </source>
</evidence>
<gene>
    <name evidence="2" type="ORF">FWK35_00017999</name>
</gene>
<feature type="transmembrane region" description="Helical" evidence="1">
    <location>
        <begin position="33"/>
        <end position="56"/>
    </location>
</feature>
<keyword evidence="1" id="KW-0812">Transmembrane</keyword>
<proteinExistence type="predicted"/>